<evidence type="ECO:0000256" key="6">
    <source>
        <dbReference type="SAM" id="MobiDB-lite"/>
    </source>
</evidence>
<dbReference type="Proteomes" id="UP000563426">
    <property type="component" value="Unassembled WGS sequence"/>
</dbReference>
<dbReference type="GO" id="GO:0008033">
    <property type="term" value="P:tRNA processing"/>
    <property type="evidence" value="ECO:0007669"/>
    <property type="project" value="UniProtKB-KW"/>
</dbReference>
<evidence type="ECO:0000256" key="1">
    <source>
        <dbReference type="ARBA" id="ARBA00012386"/>
    </source>
</evidence>
<keyword evidence="4" id="KW-0819">tRNA processing</keyword>
<evidence type="ECO:0000313" key="8">
    <source>
        <dbReference type="EMBL" id="NOK33362.1"/>
    </source>
</evidence>
<dbReference type="EMBL" id="JABFJV010000036">
    <property type="protein sequence ID" value="NOK33362.1"/>
    <property type="molecule type" value="Genomic_DNA"/>
</dbReference>
<keyword evidence="2" id="KW-0808">Transferase</keyword>
<evidence type="ECO:0000256" key="4">
    <source>
        <dbReference type="ARBA" id="ARBA00022694"/>
    </source>
</evidence>
<proteinExistence type="inferred from homology"/>
<keyword evidence="9" id="KW-1185">Reference proteome</keyword>
<dbReference type="EC" id="2.5.1.25" evidence="1"/>
<feature type="region of interest" description="Disordered" evidence="6">
    <location>
        <begin position="127"/>
        <end position="148"/>
    </location>
</feature>
<feature type="domain" description="DTW" evidence="7">
    <location>
        <begin position="9"/>
        <end position="188"/>
    </location>
</feature>
<dbReference type="SMART" id="SM01144">
    <property type="entry name" value="DTW"/>
    <property type="match status" value="1"/>
</dbReference>
<evidence type="ECO:0000313" key="9">
    <source>
        <dbReference type="Proteomes" id="UP000563426"/>
    </source>
</evidence>
<dbReference type="Pfam" id="PF03942">
    <property type="entry name" value="DTW"/>
    <property type="match status" value="1"/>
</dbReference>
<dbReference type="RefSeq" id="WP_120524268.1">
    <property type="nucleotide sequence ID" value="NZ_JABFJV010000036.1"/>
</dbReference>
<dbReference type="OrthoDB" id="268835at2"/>
<evidence type="ECO:0000256" key="2">
    <source>
        <dbReference type="ARBA" id="ARBA00022679"/>
    </source>
</evidence>
<name>A0A3A8IFM2_9BACT</name>
<protein>
    <recommendedName>
        <fullName evidence="1">tRNA-uridine aminocarboxypropyltransferase</fullName>
        <ecNumber evidence="1">2.5.1.25</ecNumber>
    </recommendedName>
</protein>
<dbReference type="InterPro" id="IPR039262">
    <property type="entry name" value="DTWD2/TAPT"/>
</dbReference>
<dbReference type="InterPro" id="IPR005636">
    <property type="entry name" value="DTW"/>
</dbReference>
<evidence type="ECO:0000259" key="7">
    <source>
        <dbReference type="SMART" id="SM01144"/>
    </source>
</evidence>
<dbReference type="PANTHER" id="PTHR21392:SF0">
    <property type="entry name" value="TRNA-URIDINE AMINOCARBOXYPROPYLTRANSFERASE 2"/>
    <property type="match status" value="1"/>
</dbReference>
<organism evidence="8 9">
    <name type="scientific">Corallococcus exercitus</name>
    <dbReference type="NCBI Taxonomy" id="2316736"/>
    <lineage>
        <taxon>Bacteria</taxon>
        <taxon>Pseudomonadati</taxon>
        <taxon>Myxococcota</taxon>
        <taxon>Myxococcia</taxon>
        <taxon>Myxococcales</taxon>
        <taxon>Cystobacterineae</taxon>
        <taxon>Myxococcaceae</taxon>
        <taxon>Corallococcus</taxon>
    </lineage>
</organism>
<keyword evidence="3" id="KW-0949">S-adenosyl-L-methionine</keyword>
<dbReference type="GeneID" id="64083511"/>
<dbReference type="AlphaFoldDB" id="A0A3A8IFM2"/>
<sequence length="196" mass="21632">MRSSTPEDLSGRCERCYLPTALCLCADVPVIPTRTELLIIRHNKESQKSTNTARIAALALPRCHIVSYGAPGAPFDASVLDTPDTWLLFPDAPEAEGPPPKRLVVIDGSWAQARRMVQRVPALRRLPGLRLPPPAPDTRRLRKPPHPDGMSTLEAMAGALARLEGEELAKPLLTLHELMIERVLASRGRLGWENYL</sequence>
<reference evidence="8 9" key="1">
    <citation type="submission" date="2020-05" db="EMBL/GenBank/DDBJ databases">
        <authorList>
            <person name="Whitworth D."/>
        </authorList>
    </citation>
    <scope>NUCLEOTIDE SEQUENCE [LARGE SCALE GENOMIC DNA]</scope>
    <source>
        <strain evidence="8 9">AB043B</strain>
    </source>
</reference>
<comment type="caution">
    <text evidence="8">The sequence shown here is derived from an EMBL/GenBank/DDBJ whole genome shotgun (WGS) entry which is preliminary data.</text>
</comment>
<gene>
    <name evidence="8" type="ORF">HMI49_09155</name>
</gene>
<comment type="similarity">
    <text evidence="5">Belongs to the TDD superfamily. DTWD2 family.</text>
</comment>
<evidence type="ECO:0000256" key="3">
    <source>
        <dbReference type="ARBA" id="ARBA00022691"/>
    </source>
</evidence>
<evidence type="ECO:0000256" key="5">
    <source>
        <dbReference type="ARBA" id="ARBA00034489"/>
    </source>
</evidence>
<dbReference type="GO" id="GO:0016432">
    <property type="term" value="F:tRNA-uridine aminocarboxypropyltransferase activity"/>
    <property type="evidence" value="ECO:0007669"/>
    <property type="project" value="UniProtKB-EC"/>
</dbReference>
<dbReference type="PANTHER" id="PTHR21392">
    <property type="entry name" value="TRNA-URIDINE AMINOCARBOXYPROPYLTRANSFERASE 2"/>
    <property type="match status" value="1"/>
</dbReference>
<accession>A0A3A8IFM2</accession>